<proteinExistence type="predicted"/>
<evidence type="ECO:0000313" key="4">
    <source>
        <dbReference type="Proteomes" id="UP000292298"/>
    </source>
</evidence>
<name>A0A4Q8D2D6_9GAMM</name>
<dbReference type="FunFam" id="3.30.70.270:FF:000001">
    <property type="entry name" value="Diguanylate cyclase domain protein"/>
    <property type="match status" value="1"/>
</dbReference>
<dbReference type="PROSITE" id="PS50887">
    <property type="entry name" value="GGDEF"/>
    <property type="match status" value="1"/>
</dbReference>
<organism evidence="3 4">
    <name type="scientific">Spiribacter vilamensis</name>
    <dbReference type="NCBI Taxonomy" id="531306"/>
    <lineage>
        <taxon>Bacteria</taxon>
        <taxon>Pseudomonadati</taxon>
        <taxon>Pseudomonadota</taxon>
        <taxon>Gammaproteobacteria</taxon>
        <taxon>Chromatiales</taxon>
        <taxon>Ectothiorhodospiraceae</taxon>
        <taxon>Spiribacter</taxon>
    </lineage>
</organism>
<dbReference type="GO" id="GO:0003824">
    <property type="term" value="F:catalytic activity"/>
    <property type="evidence" value="ECO:0007669"/>
    <property type="project" value="UniProtKB-ARBA"/>
</dbReference>
<dbReference type="SUPFAM" id="SSF55073">
    <property type="entry name" value="Nucleotide cyclase"/>
    <property type="match status" value="1"/>
</dbReference>
<dbReference type="OrthoDB" id="9773156at2"/>
<evidence type="ECO:0000259" key="2">
    <source>
        <dbReference type="PROSITE" id="PS50887"/>
    </source>
</evidence>
<dbReference type="InterPro" id="IPR035965">
    <property type="entry name" value="PAS-like_dom_sf"/>
</dbReference>
<dbReference type="Pfam" id="PF00990">
    <property type="entry name" value="GGDEF"/>
    <property type="match status" value="1"/>
</dbReference>
<dbReference type="SMART" id="SM00267">
    <property type="entry name" value="GGDEF"/>
    <property type="match status" value="1"/>
</dbReference>
<sequence length="537" mass="59441">MDLDDPAIQAFTDRLVSPLWVFDIERRAMAWANPAAIKLWGADSLASLRARDFGATMTEAVRQQLEDYLRRLEAGETIVDSWSFFPHGNPVTVHCACQPFHLEDGRLAMLVEGTRLDVLDSPTQRALQALRHSSMLVSVYDESLSVISRNPAAAARLGDHPTLGDEFADQAGFQALHEAIGENGEAVIEARLNTADGSAWFREEARRMPDPETGAWLVVIGAMDISDRLASEEKLKTERERLRTLLTSLEGGVLMEDEHEAIVLTNPALCSLFHLCDSPGEMEGCGTERTKAAIAALCTDPRGFLERTREAIANRVPVHGELHELTDGRRIERDFMPIFLEGSYQGHLWQYRDVTQRKAYEQRLRDLANTDPVTELPNRRHIFDRLEEELARTDRIGNATTALLIDIDYFKEINDSHGHDAGDEALVHFAEALRQTLRTTDIAGRIGGDEFLVLLPDTDVEAAGKVAERIQETVGGLHLAGSEAPRGLSLSIGLAPLGGERDDSQKLLLRADAALYEAKSRGRGMVIHCADPGMRDS</sequence>
<gene>
    <name evidence="3" type="ORF">EV698_1863</name>
</gene>
<keyword evidence="4" id="KW-1185">Reference proteome</keyword>
<accession>A0A4Q8D2D6</accession>
<dbReference type="PANTHER" id="PTHR46663">
    <property type="entry name" value="DIGUANYLATE CYCLASE DGCT-RELATED"/>
    <property type="match status" value="1"/>
</dbReference>
<dbReference type="Proteomes" id="UP000292298">
    <property type="component" value="Unassembled WGS sequence"/>
</dbReference>
<dbReference type="RefSeq" id="WP_130503795.1">
    <property type="nucleotide sequence ID" value="NZ_SHLI01000001.1"/>
</dbReference>
<reference evidence="3 4" key="1">
    <citation type="submission" date="2019-02" db="EMBL/GenBank/DDBJ databases">
        <title>Genomic Encyclopedia of Type Strains, Phase IV (KMG-IV): sequencing the most valuable type-strain genomes for metagenomic binning, comparative biology and taxonomic classification.</title>
        <authorList>
            <person name="Goeker M."/>
        </authorList>
    </citation>
    <scope>NUCLEOTIDE SEQUENCE [LARGE SCALE GENOMIC DNA]</scope>
    <source>
        <strain evidence="3 4">DSM 21056</strain>
    </source>
</reference>
<dbReference type="PANTHER" id="PTHR46663:SF2">
    <property type="entry name" value="GGDEF DOMAIN-CONTAINING PROTEIN"/>
    <property type="match status" value="1"/>
</dbReference>
<comment type="cofactor">
    <cofactor evidence="1">
        <name>Mg(2+)</name>
        <dbReference type="ChEBI" id="CHEBI:18420"/>
    </cofactor>
</comment>
<dbReference type="Gene3D" id="3.30.450.20">
    <property type="entry name" value="PAS domain"/>
    <property type="match status" value="1"/>
</dbReference>
<evidence type="ECO:0000256" key="1">
    <source>
        <dbReference type="ARBA" id="ARBA00001946"/>
    </source>
</evidence>
<dbReference type="AlphaFoldDB" id="A0A4Q8D2D6"/>
<dbReference type="CDD" id="cd01949">
    <property type="entry name" value="GGDEF"/>
    <property type="match status" value="1"/>
</dbReference>
<dbReference type="SUPFAM" id="SSF55785">
    <property type="entry name" value="PYP-like sensor domain (PAS domain)"/>
    <property type="match status" value="2"/>
</dbReference>
<feature type="domain" description="GGDEF" evidence="2">
    <location>
        <begin position="398"/>
        <end position="531"/>
    </location>
</feature>
<dbReference type="EMBL" id="SHLI01000001">
    <property type="protein sequence ID" value="RZU99571.1"/>
    <property type="molecule type" value="Genomic_DNA"/>
</dbReference>
<dbReference type="InterPro" id="IPR052163">
    <property type="entry name" value="DGC-Regulatory_Protein"/>
</dbReference>
<dbReference type="Gene3D" id="3.30.70.270">
    <property type="match status" value="1"/>
</dbReference>
<dbReference type="InterPro" id="IPR043128">
    <property type="entry name" value="Rev_trsase/Diguanyl_cyclase"/>
</dbReference>
<evidence type="ECO:0000313" key="3">
    <source>
        <dbReference type="EMBL" id="RZU99571.1"/>
    </source>
</evidence>
<protein>
    <submittedName>
        <fullName evidence="3">Diguanylate cyclase (GGDEF)-like protein</fullName>
    </submittedName>
</protein>
<dbReference type="InterPro" id="IPR029787">
    <property type="entry name" value="Nucleotide_cyclase"/>
</dbReference>
<dbReference type="NCBIfam" id="TIGR00254">
    <property type="entry name" value="GGDEF"/>
    <property type="match status" value="1"/>
</dbReference>
<dbReference type="InterPro" id="IPR000160">
    <property type="entry name" value="GGDEF_dom"/>
</dbReference>
<comment type="caution">
    <text evidence="3">The sequence shown here is derived from an EMBL/GenBank/DDBJ whole genome shotgun (WGS) entry which is preliminary data.</text>
</comment>